<dbReference type="Proteomes" id="UP001140076">
    <property type="component" value="Unassembled WGS sequence"/>
</dbReference>
<proteinExistence type="predicted"/>
<dbReference type="EMBL" id="JAJAQC010000017">
    <property type="protein sequence ID" value="MDA0565056.1"/>
    <property type="molecule type" value="Genomic_DNA"/>
</dbReference>
<gene>
    <name evidence="2" type="ORF">LG943_12105</name>
</gene>
<dbReference type="InterPro" id="IPR053150">
    <property type="entry name" value="Teicoplanin_resist-assoc"/>
</dbReference>
<accession>A0A9X3NVM0</accession>
<evidence type="ECO:0000313" key="2">
    <source>
        <dbReference type="EMBL" id="MDA0565056.1"/>
    </source>
</evidence>
<dbReference type="PANTHER" id="PTHR36834">
    <property type="entry name" value="MEMBRANE PROTEIN-RELATED"/>
    <property type="match status" value="1"/>
</dbReference>
<evidence type="ECO:0000259" key="1">
    <source>
        <dbReference type="Pfam" id="PF04892"/>
    </source>
</evidence>
<dbReference type="Pfam" id="PF04892">
    <property type="entry name" value="VanZ"/>
    <property type="match status" value="1"/>
</dbReference>
<reference evidence="2" key="1">
    <citation type="submission" date="2021-10" db="EMBL/GenBank/DDBJ databases">
        <title>Streptomonospora sp. nov., isolated from mangrove soil.</title>
        <authorList>
            <person name="Chen X."/>
            <person name="Ge X."/>
            <person name="Liu W."/>
        </authorList>
    </citation>
    <scope>NUCLEOTIDE SEQUENCE</scope>
    <source>
        <strain evidence="2">S1-112</strain>
    </source>
</reference>
<organism evidence="2 3">
    <name type="scientific">Streptomonospora mangrovi</name>
    <dbReference type="NCBI Taxonomy" id="2883123"/>
    <lineage>
        <taxon>Bacteria</taxon>
        <taxon>Bacillati</taxon>
        <taxon>Actinomycetota</taxon>
        <taxon>Actinomycetes</taxon>
        <taxon>Streptosporangiales</taxon>
        <taxon>Nocardiopsidaceae</taxon>
        <taxon>Streptomonospora</taxon>
    </lineage>
</organism>
<dbReference type="AlphaFoldDB" id="A0A9X3NVM0"/>
<feature type="domain" description="VanZ-like" evidence="1">
    <location>
        <begin position="2"/>
        <end position="117"/>
    </location>
</feature>
<name>A0A9X3NVM0_9ACTN</name>
<sequence length="132" mass="14092">MVAFAVVLGQLTLTPMPGAVEQTHTNLQPGWSLRHYLDAPAREALQQVGGNIALGVPFGVLLPTLFPGSRSVLRTVLMAAVAMLLVEVVQGSLITGRAFDIDDVILNTTGALLGYLFLGRRMSRAIHDLGKD</sequence>
<dbReference type="InterPro" id="IPR006976">
    <property type="entry name" value="VanZ-like"/>
</dbReference>
<protein>
    <submittedName>
        <fullName evidence="2">VanZ family protein</fullName>
    </submittedName>
</protein>
<comment type="caution">
    <text evidence="2">The sequence shown here is derived from an EMBL/GenBank/DDBJ whole genome shotgun (WGS) entry which is preliminary data.</text>
</comment>
<evidence type="ECO:0000313" key="3">
    <source>
        <dbReference type="Proteomes" id="UP001140076"/>
    </source>
</evidence>
<keyword evidence="3" id="KW-1185">Reference proteome</keyword>
<dbReference type="PANTHER" id="PTHR36834:SF1">
    <property type="entry name" value="INTEGRAL MEMBRANE PROTEIN"/>
    <property type="match status" value="1"/>
</dbReference>